<proteinExistence type="predicted"/>
<organism evidence="1 2">
    <name type="scientific">Deinococcus arboris</name>
    <dbReference type="NCBI Taxonomy" id="2682977"/>
    <lineage>
        <taxon>Bacteria</taxon>
        <taxon>Thermotogati</taxon>
        <taxon>Deinococcota</taxon>
        <taxon>Deinococci</taxon>
        <taxon>Deinococcales</taxon>
        <taxon>Deinococcaceae</taxon>
        <taxon>Deinococcus</taxon>
    </lineage>
</organism>
<keyword evidence="2" id="KW-1185">Reference proteome</keyword>
<name>A0A7C9I3R2_9DEIO</name>
<comment type="caution">
    <text evidence="1">The sequence shown here is derived from an EMBL/GenBank/DDBJ whole genome shotgun (WGS) entry which is preliminary data.</text>
</comment>
<accession>A0A7C9I3R2</accession>
<reference evidence="1 2" key="1">
    <citation type="submission" date="2019-12" db="EMBL/GenBank/DDBJ databases">
        <title>Deinococcus sp. HMF7620 Genome sequencing and assembly.</title>
        <authorList>
            <person name="Kang H."/>
            <person name="Kim H."/>
            <person name="Joh K."/>
        </authorList>
    </citation>
    <scope>NUCLEOTIDE SEQUENCE [LARGE SCALE GENOMIC DNA]</scope>
    <source>
        <strain evidence="1 2">HMF7620</strain>
    </source>
</reference>
<protein>
    <submittedName>
        <fullName evidence="1">Uncharacterized protein</fullName>
    </submittedName>
</protein>
<gene>
    <name evidence="1" type="ORF">GO986_12735</name>
</gene>
<dbReference type="AlphaFoldDB" id="A0A7C9I3R2"/>
<dbReference type="EMBL" id="WQLB01000016">
    <property type="protein sequence ID" value="MVN87631.1"/>
    <property type="molecule type" value="Genomic_DNA"/>
</dbReference>
<evidence type="ECO:0000313" key="2">
    <source>
        <dbReference type="Proteomes" id="UP000483286"/>
    </source>
</evidence>
<dbReference type="Proteomes" id="UP000483286">
    <property type="component" value="Unassembled WGS sequence"/>
</dbReference>
<sequence>MEGAKKVFEAQDENAILSEKHTPWTIDNLIYLDLELWDTIVEFVRTFSEYAAEDLEKFGTSEFTEDVANYETENLIRFRNILLFCLEHIKKDLDNLHIVMNKLELINPLIDEEYVRVCQALLTLVDMCIERNIFYYAWTE</sequence>
<dbReference type="RefSeq" id="WP_157459684.1">
    <property type="nucleotide sequence ID" value="NZ_WQLB01000016.1"/>
</dbReference>
<evidence type="ECO:0000313" key="1">
    <source>
        <dbReference type="EMBL" id="MVN87631.1"/>
    </source>
</evidence>